<evidence type="ECO:0000313" key="4">
    <source>
        <dbReference type="Proteomes" id="UP000010483"/>
    </source>
</evidence>
<dbReference type="EMBL" id="CP003940">
    <property type="protein sequence ID" value="AFZ47596.1"/>
    <property type="molecule type" value="Genomic_DNA"/>
</dbReference>
<dbReference type="AlphaFoldDB" id="K9YKX5"/>
<name>K9YKX5_CYASC</name>
<feature type="region of interest" description="Disordered" evidence="2">
    <location>
        <begin position="84"/>
        <end position="120"/>
    </location>
</feature>
<feature type="coiled-coil region" evidence="1">
    <location>
        <begin position="11"/>
        <end position="41"/>
    </location>
</feature>
<dbReference type="Proteomes" id="UP000010483">
    <property type="component" value="Chromosome"/>
</dbReference>
<dbReference type="KEGG" id="csn:Cyast_1635"/>
<keyword evidence="4" id="KW-1185">Reference proteome</keyword>
<gene>
    <name evidence="3" type="ordered locus">Cyast_1635</name>
</gene>
<evidence type="ECO:0000256" key="1">
    <source>
        <dbReference type="SAM" id="Coils"/>
    </source>
</evidence>
<protein>
    <submittedName>
        <fullName evidence="3">Uncharacterized protein</fullName>
    </submittedName>
</protein>
<evidence type="ECO:0000256" key="2">
    <source>
        <dbReference type="SAM" id="MobiDB-lite"/>
    </source>
</evidence>
<sequence length="145" mass="16693">MEYVDIFERIEGDLSDRVKDLQKKQQELLEQKKFLTEAKQRIHGFLSDAHEIRQVLEFHPSLIEVVRGELDKIFAVNSPSHNLQLPKAKGGKIPDNSPPQSKEVEVNLPTEGMKKPKDPEKIKFFPYVNMEGKTTRPPEVSEKES</sequence>
<dbReference type="BioCyc" id="CSTA292563:G1353-1645-MONOMER"/>
<keyword evidence="1" id="KW-0175">Coiled coil</keyword>
<reference evidence="4" key="1">
    <citation type="journal article" date="2013" name="Proc. Natl. Acad. Sci. U.S.A.">
        <title>Improving the coverage of the cyanobacterial phylum using diversity-driven genome sequencing.</title>
        <authorList>
            <person name="Shih P.M."/>
            <person name="Wu D."/>
            <person name="Latifi A."/>
            <person name="Axen S.D."/>
            <person name="Fewer D.P."/>
            <person name="Talla E."/>
            <person name="Calteau A."/>
            <person name="Cai F."/>
            <person name="Tandeau de Marsac N."/>
            <person name="Rippka R."/>
            <person name="Herdman M."/>
            <person name="Sivonen K."/>
            <person name="Coursin T."/>
            <person name="Laurent T."/>
            <person name="Goodwin L."/>
            <person name="Nolan M."/>
            <person name="Davenport K.W."/>
            <person name="Han C.S."/>
            <person name="Rubin E.M."/>
            <person name="Eisen J.A."/>
            <person name="Woyke T."/>
            <person name="Gugger M."/>
            <person name="Kerfeld C.A."/>
        </authorList>
    </citation>
    <scope>NUCLEOTIDE SEQUENCE [LARGE SCALE GENOMIC DNA]</scope>
    <source>
        <strain evidence="4">ATCC 29140 / PCC 7202</strain>
    </source>
</reference>
<proteinExistence type="predicted"/>
<organism evidence="3 4">
    <name type="scientific">Cyanobacterium stanieri (strain ATCC 29140 / PCC 7202)</name>
    <dbReference type="NCBI Taxonomy" id="292563"/>
    <lineage>
        <taxon>Bacteria</taxon>
        <taxon>Bacillati</taxon>
        <taxon>Cyanobacteriota</taxon>
        <taxon>Cyanophyceae</taxon>
        <taxon>Oscillatoriophycideae</taxon>
        <taxon>Chroococcales</taxon>
        <taxon>Geminocystaceae</taxon>
        <taxon>Cyanobacterium</taxon>
    </lineage>
</organism>
<evidence type="ECO:0000313" key="3">
    <source>
        <dbReference type="EMBL" id="AFZ47596.1"/>
    </source>
</evidence>
<accession>K9YKX5</accession>
<dbReference type="HOGENOM" id="CLU_1783673_0_0_3"/>